<dbReference type="PRINTS" id="PR00463">
    <property type="entry name" value="EP450I"/>
</dbReference>
<reference evidence="9" key="1">
    <citation type="submission" date="2021-01" db="EMBL/GenBank/DDBJ databases">
        <authorList>
            <person name="Kaushik A."/>
        </authorList>
    </citation>
    <scope>NUCLEOTIDE SEQUENCE</scope>
    <source>
        <strain evidence="9">AG6-10EEA</strain>
    </source>
</reference>
<dbReference type="PRINTS" id="PR00385">
    <property type="entry name" value="P450"/>
</dbReference>
<sequence>MDGSLSTAIAVVVGSALLLRLSYSCLLPKPVPSIPHNPVTSLLGDIPAISQAVKDGNGLFSDFVARTVRVHGPVCQILLGWHRMVIVNDRTETERLVGGGKITDTSKRLRSIFATALPNSQISLPANETWKKHRRLSGPSMSKRYLGRMSSRTGSGANRLVELWKAKYALVGCAAFDAELDFQLATMHRVNVTLGCSIGCIKSARDALPLNFLLSTGVAHLPHSDPPPLYKAGKVMIKEIERALQSPFPVLTTWLFTYTSPTWRKYYRFMRSFFTTAITQARERELDQIGEGLSTDADCVLDMILQRERREGEESFGKDNILDELITYVFAGQDTTAVSLSWLFKYLATDADIQHRLHDEVCAVFGPDTESDEPLDFNLLDDPDRVPILESIVAETMRHAGVSAIMARDLLQDEIILGRLVPKGTQLMFTTALMSKDESEWGPDAREWRPSRWLTSDGAFNRSAGPSIPFGVGQRSCFGQRLAILQLKTYLATMSRAFFFKPVPPEVDTWEAVELVTRRPMLCYVSLERWNSDSRSRYEVA</sequence>
<proteinExistence type="inferred from homology"/>
<dbReference type="GO" id="GO:0005506">
    <property type="term" value="F:iron ion binding"/>
    <property type="evidence" value="ECO:0007669"/>
    <property type="project" value="InterPro"/>
</dbReference>
<dbReference type="PANTHER" id="PTHR24291:SF50">
    <property type="entry name" value="BIFUNCTIONAL ALBAFLAVENONE MONOOXYGENASE_TERPENE SYNTHASE"/>
    <property type="match status" value="1"/>
</dbReference>
<evidence type="ECO:0000256" key="7">
    <source>
        <dbReference type="PIRSR" id="PIRSR602401-1"/>
    </source>
</evidence>
<dbReference type="InterPro" id="IPR050196">
    <property type="entry name" value="Cytochrome_P450_Monoox"/>
</dbReference>
<keyword evidence="3 7" id="KW-0479">Metal-binding</keyword>
<evidence type="ECO:0000256" key="4">
    <source>
        <dbReference type="ARBA" id="ARBA00023002"/>
    </source>
</evidence>
<dbReference type="EMBL" id="CAJMXA010003999">
    <property type="protein sequence ID" value="CAE6530843.1"/>
    <property type="molecule type" value="Genomic_DNA"/>
</dbReference>
<dbReference type="Pfam" id="PF00067">
    <property type="entry name" value="p450"/>
    <property type="match status" value="1"/>
</dbReference>
<comment type="cofactor">
    <cofactor evidence="7">
        <name>heme</name>
        <dbReference type="ChEBI" id="CHEBI:30413"/>
    </cofactor>
</comment>
<dbReference type="InterPro" id="IPR001128">
    <property type="entry name" value="Cyt_P450"/>
</dbReference>
<name>A0A8H3HS25_9AGAM</name>
<dbReference type="InterPro" id="IPR036396">
    <property type="entry name" value="Cyt_P450_sf"/>
</dbReference>
<comment type="caution">
    <text evidence="9">The sequence shown here is derived from an EMBL/GenBank/DDBJ whole genome shotgun (WGS) entry which is preliminary data.</text>
</comment>
<organism evidence="9 10">
    <name type="scientific">Rhizoctonia solani</name>
    <dbReference type="NCBI Taxonomy" id="456999"/>
    <lineage>
        <taxon>Eukaryota</taxon>
        <taxon>Fungi</taxon>
        <taxon>Dikarya</taxon>
        <taxon>Basidiomycota</taxon>
        <taxon>Agaricomycotina</taxon>
        <taxon>Agaricomycetes</taxon>
        <taxon>Cantharellales</taxon>
        <taxon>Ceratobasidiaceae</taxon>
        <taxon>Rhizoctonia</taxon>
    </lineage>
</organism>
<dbReference type="AlphaFoldDB" id="A0A8H3HS25"/>
<evidence type="ECO:0000256" key="6">
    <source>
        <dbReference type="ARBA" id="ARBA00023033"/>
    </source>
</evidence>
<accession>A0A8H3HS25</accession>
<dbReference type="Proteomes" id="UP000663853">
    <property type="component" value="Unassembled WGS sequence"/>
</dbReference>
<evidence type="ECO:0000256" key="2">
    <source>
        <dbReference type="ARBA" id="ARBA00022617"/>
    </source>
</evidence>
<evidence type="ECO:0000256" key="5">
    <source>
        <dbReference type="ARBA" id="ARBA00023004"/>
    </source>
</evidence>
<dbReference type="Gene3D" id="1.10.630.10">
    <property type="entry name" value="Cytochrome P450"/>
    <property type="match status" value="1"/>
</dbReference>
<keyword evidence="6 8" id="KW-0503">Monooxygenase</keyword>
<feature type="binding site" description="axial binding residue" evidence="7">
    <location>
        <position position="477"/>
    </location>
    <ligand>
        <name>heme</name>
        <dbReference type="ChEBI" id="CHEBI:30413"/>
    </ligand>
    <ligandPart>
        <name>Fe</name>
        <dbReference type="ChEBI" id="CHEBI:18248"/>
    </ligandPart>
</feature>
<evidence type="ECO:0000256" key="3">
    <source>
        <dbReference type="ARBA" id="ARBA00022723"/>
    </source>
</evidence>
<evidence type="ECO:0000256" key="8">
    <source>
        <dbReference type="RuleBase" id="RU000461"/>
    </source>
</evidence>
<keyword evidence="4 8" id="KW-0560">Oxidoreductase</keyword>
<gene>
    <name evidence="9" type="ORF">RDB_LOCUS167654</name>
</gene>
<evidence type="ECO:0000313" key="10">
    <source>
        <dbReference type="Proteomes" id="UP000663853"/>
    </source>
</evidence>
<dbReference type="GO" id="GO:0020037">
    <property type="term" value="F:heme binding"/>
    <property type="evidence" value="ECO:0007669"/>
    <property type="project" value="InterPro"/>
</dbReference>
<protein>
    <submittedName>
        <fullName evidence="9">Uncharacterized protein</fullName>
    </submittedName>
</protein>
<dbReference type="GO" id="GO:0004497">
    <property type="term" value="F:monooxygenase activity"/>
    <property type="evidence" value="ECO:0007669"/>
    <property type="project" value="UniProtKB-KW"/>
</dbReference>
<dbReference type="InterPro" id="IPR002401">
    <property type="entry name" value="Cyt_P450_E_grp-I"/>
</dbReference>
<evidence type="ECO:0000313" key="9">
    <source>
        <dbReference type="EMBL" id="CAE6530843.1"/>
    </source>
</evidence>
<evidence type="ECO:0000256" key="1">
    <source>
        <dbReference type="ARBA" id="ARBA00010617"/>
    </source>
</evidence>
<comment type="similarity">
    <text evidence="1 8">Belongs to the cytochrome P450 family.</text>
</comment>
<dbReference type="PROSITE" id="PS00086">
    <property type="entry name" value="CYTOCHROME_P450"/>
    <property type="match status" value="1"/>
</dbReference>
<keyword evidence="2 7" id="KW-0349">Heme</keyword>
<dbReference type="SUPFAM" id="SSF48264">
    <property type="entry name" value="Cytochrome P450"/>
    <property type="match status" value="1"/>
</dbReference>
<dbReference type="InterPro" id="IPR017972">
    <property type="entry name" value="Cyt_P450_CS"/>
</dbReference>
<keyword evidence="5 7" id="KW-0408">Iron</keyword>
<dbReference type="GO" id="GO:0016705">
    <property type="term" value="F:oxidoreductase activity, acting on paired donors, with incorporation or reduction of molecular oxygen"/>
    <property type="evidence" value="ECO:0007669"/>
    <property type="project" value="InterPro"/>
</dbReference>
<dbReference type="PANTHER" id="PTHR24291">
    <property type="entry name" value="CYTOCHROME P450 FAMILY 4"/>
    <property type="match status" value="1"/>
</dbReference>